<dbReference type="RefSeq" id="WP_272463675.1">
    <property type="nucleotide sequence ID" value="NZ_JAPFQL010000109.1"/>
</dbReference>
<sequence length="395" mass="40009">MGDWTWAGVRASTGTMLTDAFRTLVARPGRTLAMMGGIGLGVASATSAVLIADTQQVQVDRAFDAQRSSVVVLRADTPPDQGFSEGGAAAVAGLGPVTRAGELSVWRETALLSPNGVVPAVGMPMVVADPGGLAAVGVVTRSGVDQSAIDAMGDRPVAWLGEQVAERLGIDPVSAGSVVVDGHRLGVAGVVHAAPGFGYLNSSVIVSRDLALRFFGRGATVRFVAGVRPGAAAAVATYALAALDPQHQLALADATQPDSRIVATAVGGDLRAMGLALGGFVGFIGMVAIANTLSMAVSQRSRELGLRSAMGWGRRRLASLILVEALVAGALAGVVGSGLGLSSAFIWCRAHDWELIVNPWLAPTVIALGVVASLLGALVPASRAASTSPLVAMRS</sequence>
<dbReference type="InterPro" id="IPR003838">
    <property type="entry name" value="ABC3_permease_C"/>
</dbReference>
<name>A0ABT5GM43_9MICO</name>
<feature type="domain" description="MacB-like periplasmic core" evidence="9">
    <location>
        <begin position="31"/>
        <end position="234"/>
    </location>
</feature>
<protein>
    <submittedName>
        <fullName evidence="10">ABC transporter permease</fullName>
    </submittedName>
</protein>
<dbReference type="PANTHER" id="PTHR30572">
    <property type="entry name" value="MEMBRANE COMPONENT OF TRANSPORTER-RELATED"/>
    <property type="match status" value="1"/>
</dbReference>
<proteinExistence type="inferred from homology"/>
<evidence type="ECO:0000256" key="5">
    <source>
        <dbReference type="ARBA" id="ARBA00023136"/>
    </source>
</evidence>
<reference evidence="10 11" key="1">
    <citation type="submission" date="2022-11" db="EMBL/GenBank/DDBJ databases">
        <title>Anaerobic phenanthrene biodegradation by a DNRA strain PheN6.</title>
        <authorList>
            <person name="Zhang Z."/>
        </authorList>
    </citation>
    <scope>NUCLEOTIDE SEQUENCE [LARGE SCALE GENOMIC DNA]</scope>
    <source>
        <strain evidence="10 11">PheN6</strain>
    </source>
</reference>
<keyword evidence="4 7" id="KW-1133">Transmembrane helix</keyword>
<dbReference type="Pfam" id="PF12704">
    <property type="entry name" value="MacB_PCD"/>
    <property type="match status" value="1"/>
</dbReference>
<evidence type="ECO:0000313" key="11">
    <source>
        <dbReference type="Proteomes" id="UP001150259"/>
    </source>
</evidence>
<dbReference type="Proteomes" id="UP001150259">
    <property type="component" value="Unassembled WGS sequence"/>
</dbReference>
<evidence type="ECO:0000256" key="6">
    <source>
        <dbReference type="ARBA" id="ARBA00038076"/>
    </source>
</evidence>
<feature type="transmembrane region" description="Helical" evidence="7">
    <location>
        <begin position="360"/>
        <end position="379"/>
    </location>
</feature>
<comment type="caution">
    <text evidence="10">The sequence shown here is derived from an EMBL/GenBank/DDBJ whole genome shotgun (WGS) entry which is preliminary data.</text>
</comment>
<evidence type="ECO:0000256" key="7">
    <source>
        <dbReference type="SAM" id="Phobius"/>
    </source>
</evidence>
<evidence type="ECO:0000256" key="4">
    <source>
        <dbReference type="ARBA" id="ARBA00022989"/>
    </source>
</evidence>
<evidence type="ECO:0000256" key="3">
    <source>
        <dbReference type="ARBA" id="ARBA00022692"/>
    </source>
</evidence>
<keyword evidence="11" id="KW-1185">Reference proteome</keyword>
<dbReference type="InterPro" id="IPR050250">
    <property type="entry name" value="Macrolide_Exporter_MacB"/>
</dbReference>
<comment type="subcellular location">
    <subcellularLocation>
        <location evidence="1">Cell membrane</location>
        <topology evidence="1">Multi-pass membrane protein</topology>
    </subcellularLocation>
</comment>
<keyword evidence="5 7" id="KW-0472">Membrane</keyword>
<dbReference type="InterPro" id="IPR025857">
    <property type="entry name" value="MacB_PCD"/>
</dbReference>
<comment type="similarity">
    <text evidence="6">Belongs to the ABC-4 integral membrane protein family.</text>
</comment>
<accession>A0ABT5GM43</accession>
<dbReference type="Pfam" id="PF02687">
    <property type="entry name" value="FtsX"/>
    <property type="match status" value="1"/>
</dbReference>
<evidence type="ECO:0000256" key="2">
    <source>
        <dbReference type="ARBA" id="ARBA00022475"/>
    </source>
</evidence>
<evidence type="ECO:0000259" key="8">
    <source>
        <dbReference type="Pfam" id="PF02687"/>
    </source>
</evidence>
<dbReference type="PANTHER" id="PTHR30572:SF4">
    <property type="entry name" value="ABC TRANSPORTER PERMEASE YTRF"/>
    <property type="match status" value="1"/>
</dbReference>
<evidence type="ECO:0000313" key="10">
    <source>
        <dbReference type="EMBL" id="MDC5699116.1"/>
    </source>
</evidence>
<keyword evidence="2" id="KW-1003">Cell membrane</keyword>
<feature type="domain" description="ABC3 transporter permease C-terminal" evidence="8">
    <location>
        <begin position="277"/>
        <end position="389"/>
    </location>
</feature>
<feature type="transmembrane region" description="Helical" evidence="7">
    <location>
        <begin position="272"/>
        <end position="297"/>
    </location>
</feature>
<evidence type="ECO:0000259" key="9">
    <source>
        <dbReference type="Pfam" id="PF12704"/>
    </source>
</evidence>
<dbReference type="EMBL" id="JAPFQL010000109">
    <property type="protein sequence ID" value="MDC5699116.1"/>
    <property type="molecule type" value="Genomic_DNA"/>
</dbReference>
<keyword evidence="3 7" id="KW-0812">Transmembrane</keyword>
<gene>
    <name evidence="10" type="ORF">OO014_17845</name>
</gene>
<feature type="transmembrane region" description="Helical" evidence="7">
    <location>
        <begin position="317"/>
        <end position="340"/>
    </location>
</feature>
<evidence type="ECO:0000256" key="1">
    <source>
        <dbReference type="ARBA" id="ARBA00004651"/>
    </source>
</evidence>
<organism evidence="10 11">
    <name type="scientific">Intrasporangium calvum</name>
    <dbReference type="NCBI Taxonomy" id="53358"/>
    <lineage>
        <taxon>Bacteria</taxon>
        <taxon>Bacillati</taxon>
        <taxon>Actinomycetota</taxon>
        <taxon>Actinomycetes</taxon>
        <taxon>Micrococcales</taxon>
        <taxon>Intrasporangiaceae</taxon>
        <taxon>Intrasporangium</taxon>
    </lineage>
</organism>